<protein>
    <submittedName>
        <fullName evidence="3">Superoxide dismutase copper/zinc binding domain-containing protein</fullName>
    </submittedName>
</protein>
<name>A0A914CC94_9BILA</name>
<dbReference type="AlphaFoldDB" id="A0A914CC94"/>
<dbReference type="PRINTS" id="PR00068">
    <property type="entry name" value="CUZNDISMTASE"/>
</dbReference>
<accession>A0A914CC94</accession>
<proteinExistence type="predicted"/>
<dbReference type="Proteomes" id="UP000887540">
    <property type="component" value="Unplaced"/>
</dbReference>
<feature type="domain" description="Superoxide dismutase copper/zinc binding" evidence="1">
    <location>
        <begin position="29"/>
        <end position="148"/>
    </location>
</feature>
<organism evidence="2 3">
    <name type="scientific">Acrobeloides nanus</name>
    <dbReference type="NCBI Taxonomy" id="290746"/>
    <lineage>
        <taxon>Eukaryota</taxon>
        <taxon>Metazoa</taxon>
        <taxon>Ecdysozoa</taxon>
        <taxon>Nematoda</taxon>
        <taxon>Chromadorea</taxon>
        <taxon>Rhabditida</taxon>
        <taxon>Tylenchina</taxon>
        <taxon>Cephalobomorpha</taxon>
        <taxon>Cephaloboidea</taxon>
        <taxon>Cephalobidae</taxon>
        <taxon>Acrobeloides</taxon>
    </lineage>
</organism>
<dbReference type="GO" id="GO:0006801">
    <property type="term" value="P:superoxide metabolic process"/>
    <property type="evidence" value="ECO:0007669"/>
    <property type="project" value="InterPro"/>
</dbReference>
<dbReference type="InterPro" id="IPR001424">
    <property type="entry name" value="SOD_Cu_Zn_dom"/>
</dbReference>
<reference evidence="3" key="1">
    <citation type="submission" date="2022-11" db="UniProtKB">
        <authorList>
            <consortium name="WormBaseParasite"/>
        </authorList>
    </citation>
    <scope>IDENTIFICATION</scope>
</reference>
<evidence type="ECO:0000313" key="2">
    <source>
        <dbReference type="Proteomes" id="UP000887540"/>
    </source>
</evidence>
<evidence type="ECO:0000313" key="3">
    <source>
        <dbReference type="WBParaSite" id="ACRNAN_Path_821.g3123.t1"/>
    </source>
</evidence>
<sequence>MMTSAEVTMARAYLFKAVPSLPANGMSVIGTIDFGLDGDFIGINGTIVGLTPGQHNFHVHQYGDMNHGCAAEGPIFNPTQINPNNYMSLAGNIGPVMANSNGVAYVNLQSSILTFNGQNSVIGRGLMVHEIVSNPNDFPGTPFGCGVIGIVNEK</sequence>
<dbReference type="InterPro" id="IPR036423">
    <property type="entry name" value="SOD-like_Cu/Zn_dom_sf"/>
</dbReference>
<dbReference type="Pfam" id="PF00080">
    <property type="entry name" value="Sod_Cu"/>
    <property type="match status" value="1"/>
</dbReference>
<dbReference type="SUPFAM" id="SSF49329">
    <property type="entry name" value="Cu,Zn superoxide dismutase-like"/>
    <property type="match status" value="1"/>
</dbReference>
<keyword evidence="2" id="KW-1185">Reference proteome</keyword>
<evidence type="ECO:0000259" key="1">
    <source>
        <dbReference type="Pfam" id="PF00080"/>
    </source>
</evidence>
<dbReference type="WBParaSite" id="ACRNAN_Path_821.g3123.t1">
    <property type="protein sequence ID" value="ACRNAN_Path_821.g3123.t1"/>
    <property type="gene ID" value="ACRNAN_Path_821.g3123"/>
</dbReference>
<dbReference type="InterPro" id="IPR024134">
    <property type="entry name" value="SOD_Cu/Zn_/chaperone"/>
</dbReference>
<dbReference type="PANTHER" id="PTHR10003">
    <property type="entry name" value="SUPEROXIDE DISMUTASE CU-ZN -RELATED"/>
    <property type="match status" value="1"/>
</dbReference>
<dbReference type="Gene3D" id="2.60.40.200">
    <property type="entry name" value="Superoxide dismutase, copper/zinc binding domain"/>
    <property type="match status" value="1"/>
</dbReference>
<dbReference type="GO" id="GO:0005507">
    <property type="term" value="F:copper ion binding"/>
    <property type="evidence" value="ECO:0007669"/>
    <property type="project" value="InterPro"/>
</dbReference>